<feature type="domain" description="CBS" evidence="2">
    <location>
        <begin position="81"/>
        <end position="117"/>
    </location>
</feature>
<dbReference type="PANTHER" id="PTHR43080">
    <property type="entry name" value="CBS DOMAIN-CONTAINING PROTEIN CBSX3, MITOCHONDRIAL"/>
    <property type="match status" value="1"/>
</dbReference>
<evidence type="ECO:0000259" key="2">
    <source>
        <dbReference type="Pfam" id="PF00571"/>
    </source>
</evidence>
<gene>
    <name evidence="3" type="ORF">PHYPA_028502</name>
</gene>
<accession>A0A2K1IF56</accession>
<protein>
    <recommendedName>
        <fullName evidence="2">CBS domain-containing protein</fullName>
    </recommendedName>
</protein>
<evidence type="ECO:0000256" key="1">
    <source>
        <dbReference type="ARBA" id="ARBA00023122"/>
    </source>
</evidence>
<dbReference type="InterPro" id="IPR000644">
    <property type="entry name" value="CBS_dom"/>
</dbReference>
<evidence type="ECO:0000313" key="3">
    <source>
        <dbReference type="EMBL" id="PNR27910.1"/>
    </source>
</evidence>
<dbReference type="Gramene" id="Pp3c24_1471V3.1">
    <property type="protein sequence ID" value="Pp3c24_1471V3.1"/>
    <property type="gene ID" value="Pp3c24_1471"/>
</dbReference>
<name>A0A2K1IF56_PHYPA</name>
<reference evidence="4" key="3">
    <citation type="submission" date="2020-12" db="UniProtKB">
        <authorList>
            <consortium name="EnsemblPlants"/>
        </authorList>
    </citation>
    <scope>IDENTIFICATION</scope>
</reference>
<dbReference type="InterPro" id="IPR051257">
    <property type="entry name" value="Diverse_CBS-Domain"/>
</dbReference>
<reference evidence="3 5" key="2">
    <citation type="journal article" date="2018" name="Plant J.">
        <title>The Physcomitrella patens chromosome-scale assembly reveals moss genome structure and evolution.</title>
        <authorList>
            <person name="Lang D."/>
            <person name="Ullrich K.K."/>
            <person name="Murat F."/>
            <person name="Fuchs J."/>
            <person name="Jenkins J."/>
            <person name="Haas F.B."/>
            <person name="Piednoel M."/>
            <person name="Gundlach H."/>
            <person name="Van Bel M."/>
            <person name="Meyberg R."/>
            <person name="Vives C."/>
            <person name="Morata J."/>
            <person name="Symeonidi A."/>
            <person name="Hiss M."/>
            <person name="Muchero W."/>
            <person name="Kamisugi Y."/>
            <person name="Saleh O."/>
            <person name="Blanc G."/>
            <person name="Decker E.L."/>
            <person name="van Gessel N."/>
            <person name="Grimwood J."/>
            <person name="Hayes R.D."/>
            <person name="Graham S.W."/>
            <person name="Gunter L.E."/>
            <person name="McDaniel S.F."/>
            <person name="Hoernstein S.N.W."/>
            <person name="Larsson A."/>
            <person name="Li F.W."/>
            <person name="Perroud P.F."/>
            <person name="Phillips J."/>
            <person name="Ranjan P."/>
            <person name="Rokshar D.S."/>
            <person name="Rothfels C.J."/>
            <person name="Schneider L."/>
            <person name="Shu S."/>
            <person name="Stevenson D.W."/>
            <person name="Thummler F."/>
            <person name="Tillich M."/>
            <person name="Villarreal Aguilar J.C."/>
            <person name="Widiez T."/>
            <person name="Wong G.K."/>
            <person name="Wymore A."/>
            <person name="Zhang Y."/>
            <person name="Zimmer A.D."/>
            <person name="Quatrano R.S."/>
            <person name="Mayer K.F.X."/>
            <person name="Goodstein D."/>
            <person name="Casacuberta J.M."/>
            <person name="Vandepoele K."/>
            <person name="Reski R."/>
            <person name="Cuming A.C."/>
            <person name="Tuskan G.A."/>
            <person name="Maumus F."/>
            <person name="Salse J."/>
            <person name="Schmutz J."/>
            <person name="Rensing S.A."/>
        </authorList>
    </citation>
    <scope>NUCLEOTIDE SEQUENCE [LARGE SCALE GENOMIC DNA]</scope>
    <source>
        <strain evidence="4 5">cv. Gransden 2004</strain>
    </source>
</reference>
<dbReference type="Pfam" id="PF00571">
    <property type="entry name" value="CBS"/>
    <property type="match status" value="1"/>
</dbReference>
<sequence>MKSSVAWGTGSPVSRLQRSALERVRRVWSQLFRCSGSEVFEKPNFSLLNCEDLTKHHELALVKAMPDTILANVTTNGMYLAFPDQALEEANCNFTEISGIPVIDERHRCPGILSKKDDVPVFKLKNEIYRIPMVNDQEQQAVSVVTRTDTFFRIRSGRLSDLGAIVE</sequence>
<keyword evidence="1" id="KW-0129">CBS domain</keyword>
<dbReference type="AlphaFoldDB" id="A0A2K1IF56"/>
<organism evidence="3">
    <name type="scientific">Physcomitrium patens</name>
    <name type="common">Spreading-leaved earth moss</name>
    <name type="synonym">Physcomitrella patens</name>
    <dbReference type="NCBI Taxonomy" id="3218"/>
    <lineage>
        <taxon>Eukaryota</taxon>
        <taxon>Viridiplantae</taxon>
        <taxon>Streptophyta</taxon>
        <taxon>Embryophyta</taxon>
        <taxon>Bryophyta</taxon>
        <taxon>Bryophytina</taxon>
        <taxon>Bryopsida</taxon>
        <taxon>Funariidae</taxon>
        <taxon>Funariales</taxon>
        <taxon>Funariaceae</taxon>
        <taxon>Physcomitrium</taxon>
    </lineage>
</organism>
<evidence type="ECO:0000313" key="4">
    <source>
        <dbReference type="EnsemblPlants" id="Pp3c24_1471V3.1"/>
    </source>
</evidence>
<evidence type="ECO:0000313" key="5">
    <source>
        <dbReference type="Proteomes" id="UP000006727"/>
    </source>
</evidence>
<dbReference type="EMBL" id="ABEU02000024">
    <property type="protein sequence ID" value="PNR27910.1"/>
    <property type="molecule type" value="Genomic_DNA"/>
</dbReference>
<keyword evidence="5" id="KW-1185">Reference proteome</keyword>
<reference evidence="3 5" key="1">
    <citation type="journal article" date="2008" name="Science">
        <title>The Physcomitrella genome reveals evolutionary insights into the conquest of land by plants.</title>
        <authorList>
            <person name="Rensing S."/>
            <person name="Lang D."/>
            <person name="Zimmer A."/>
            <person name="Terry A."/>
            <person name="Salamov A."/>
            <person name="Shapiro H."/>
            <person name="Nishiyama T."/>
            <person name="Perroud P.-F."/>
            <person name="Lindquist E."/>
            <person name="Kamisugi Y."/>
            <person name="Tanahashi T."/>
            <person name="Sakakibara K."/>
            <person name="Fujita T."/>
            <person name="Oishi K."/>
            <person name="Shin-I T."/>
            <person name="Kuroki Y."/>
            <person name="Toyoda A."/>
            <person name="Suzuki Y."/>
            <person name="Hashimoto A."/>
            <person name="Yamaguchi K."/>
            <person name="Sugano A."/>
            <person name="Kohara Y."/>
            <person name="Fujiyama A."/>
            <person name="Anterola A."/>
            <person name="Aoki S."/>
            <person name="Ashton N."/>
            <person name="Barbazuk W.B."/>
            <person name="Barker E."/>
            <person name="Bennetzen J."/>
            <person name="Bezanilla M."/>
            <person name="Blankenship R."/>
            <person name="Cho S.H."/>
            <person name="Dutcher S."/>
            <person name="Estelle M."/>
            <person name="Fawcett J.A."/>
            <person name="Gundlach H."/>
            <person name="Hanada K."/>
            <person name="Heyl A."/>
            <person name="Hicks K.A."/>
            <person name="Hugh J."/>
            <person name="Lohr M."/>
            <person name="Mayer K."/>
            <person name="Melkozernov A."/>
            <person name="Murata T."/>
            <person name="Nelson D."/>
            <person name="Pils B."/>
            <person name="Prigge M."/>
            <person name="Reiss B."/>
            <person name="Renner T."/>
            <person name="Rombauts S."/>
            <person name="Rushton P."/>
            <person name="Sanderfoot A."/>
            <person name="Schween G."/>
            <person name="Shiu S.-H."/>
            <person name="Stueber K."/>
            <person name="Theodoulou F.L."/>
            <person name="Tu H."/>
            <person name="Van de Peer Y."/>
            <person name="Verrier P.J."/>
            <person name="Waters E."/>
            <person name="Wood A."/>
            <person name="Yang L."/>
            <person name="Cove D."/>
            <person name="Cuming A."/>
            <person name="Hasebe M."/>
            <person name="Lucas S."/>
            <person name="Mishler D.B."/>
            <person name="Reski R."/>
            <person name="Grigoriev I."/>
            <person name="Quatrano R.S."/>
            <person name="Boore J.L."/>
        </authorList>
    </citation>
    <scope>NUCLEOTIDE SEQUENCE [LARGE SCALE GENOMIC DNA]</scope>
    <source>
        <strain evidence="4 5">cv. Gransden 2004</strain>
    </source>
</reference>
<dbReference type="EnsemblPlants" id="Pp3c24_1471V3.1">
    <property type="protein sequence ID" value="Pp3c24_1471V3.1"/>
    <property type="gene ID" value="Pp3c24_1471"/>
</dbReference>
<proteinExistence type="predicted"/>
<dbReference type="PANTHER" id="PTHR43080:SF29">
    <property type="entry name" value="OS02G0818000 PROTEIN"/>
    <property type="match status" value="1"/>
</dbReference>
<dbReference type="Proteomes" id="UP000006727">
    <property type="component" value="Chromosome 24"/>
</dbReference>
<dbReference type="InParanoid" id="A0A2K1IF56"/>